<dbReference type="STRING" id="60172.A0A1V6Q4I3"/>
<name>A0A1V6Q4I3_9EURO</name>
<evidence type="ECO:0000256" key="1">
    <source>
        <dbReference type="SAM" id="MobiDB-lite"/>
    </source>
</evidence>
<evidence type="ECO:0000313" key="4">
    <source>
        <dbReference type="Proteomes" id="UP000191612"/>
    </source>
</evidence>
<dbReference type="AlphaFoldDB" id="A0A1V6Q4I3"/>
<evidence type="ECO:0000256" key="2">
    <source>
        <dbReference type="SAM" id="SignalP"/>
    </source>
</evidence>
<keyword evidence="2" id="KW-0732">Signal</keyword>
<sequence>MARANLKDTMFSQLHHWFTLVMFMGSLVGAIGTVQSNQSLCTALVTNGPVQVDPYCVDPIYHSPIFTNQTDEASPLKHRKVSGYFNDTGIEFNIYMPYDGWKGRFFQMVFPTQMSVAAAGEIGFTAEAGGYTVHVAGTGGYRADAAVAKMSRKIARKFYQQPSRKIYGYIYGGSGGSFKTVGAMENTVSVWDGSLPLIQGIPISHPTGCSITALGGLVFGNISRELQDAVRPGSNVDPREILSPVQRAVWDEVTALGMPPAAWEDFDGSGRNGSQVYELLRVAAVGMKTIDPTYVDDFWTLPGYLGTEESELGDLIRSSLIEFNATILEVNRGSENIPVNIVLNASPSAAPRRNWYDVTIQSECNGVKTGGAFTGHMDPDSGKVTIYSGYNSTVLNCLRKDVKVHVDNRWYLALHTFHRHEIPTSEGYYVFHYLRNADGKPRYPQRSVLAAPSFAESVSGGGTNTGNITGKMIVMDNLMDNKAFPWEADWYRAQVQKSLGTQFNNQYRLYYSDNADHEMGPVEEAVKYRLIDFTGLFEQHLRDLSAWVENGIEPPSATTYKIQNGQVKVPNSAFQRGGIQPVAQLKVQNGTRAEVDVGSPVTLQAFIEVPQNVGKIVSVEWDLYGNASFVPVEFGAPSTMVNVERELLLKDEAFGLVMEKAATCPPARQNAIQKSQVQFKQSSPRLAAQGNHESVQEATLAGNMLR</sequence>
<evidence type="ECO:0000313" key="3">
    <source>
        <dbReference type="EMBL" id="OQD83917.1"/>
    </source>
</evidence>
<dbReference type="EMBL" id="MDYO01000135">
    <property type="protein sequence ID" value="OQD83917.1"/>
    <property type="molecule type" value="Genomic_DNA"/>
</dbReference>
<proteinExistence type="predicted"/>
<dbReference type="Proteomes" id="UP000191612">
    <property type="component" value="Unassembled WGS sequence"/>
</dbReference>
<gene>
    <name evidence="3" type="ORF">PENSOL_c136G11180</name>
</gene>
<keyword evidence="4" id="KW-1185">Reference proteome</keyword>
<feature type="chain" id="PRO_5012483752" evidence="2">
    <location>
        <begin position="31"/>
        <end position="706"/>
    </location>
</feature>
<reference evidence="4" key="1">
    <citation type="journal article" date="2017" name="Nat. Microbiol.">
        <title>Global analysis of biosynthetic gene clusters reveals vast potential of secondary metabolite production in Penicillium species.</title>
        <authorList>
            <person name="Nielsen J.C."/>
            <person name="Grijseels S."/>
            <person name="Prigent S."/>
            <person name="Ji B."/>
            <person name="Dainat J."/>
            <person name="Nielsen K.F."/>
            <person name="Frisvad J.C."/>
            <person name="Workman M."/>
            <person name="Nielsen J."/>
        </authorList>
    </citation>
    <scope>NUCLEOTIDE SEQUENCE [LARGE SCALE GENOMIC DNA]</scope>
    <source>
        <strain evidence="4">IBT 29525</strain>
    </source>
</reference>
<organism evidence="3 4">
    <name type="scientific">Penicillium solitum</name>
    <dbReference type="NCBI Taxonomy" id="60172"/>
    <lineage>
        <taxon>Eukaryota</taxon>
        <taxon>Fungi</taxon>
        <taxon>Dikarya</taxon>
        <taxon>Ascomycota</taxon>
        <taxon>Pezizomycotina</taxon>
        <taxon>Eurotiomycetes</taxon>
        <taxon>Eurotiomycetidae</taxon>
        <taxon>Eurotiales</taxon>
        <taxon>Aspergillaceae</taxon>
        <taxon>Penicillium</taxon>
    </lineage>
</organism>
<accession>A0A1V6Q4I3</accession>
<protein>
    <submittedName>
        <fullName evidence="3">Uncharacterized protein</fullName>
    </submittedName>
</protein>
<feature type="region of interest" description="Disordered" evidence="1">
    <location>
        <begin position="682"/>
        <end position="706"/>
    </location>
</feature>
<feature type="signal peptide" evidence="2">
    <location>
        <begin position="1"/>
        <end position="30"/>
    </location>
</feature>
<comment type="caution">
    <text evidence="3">The sequence shown here is derived from an EMBL/GenBank/DDBJ whole genome shotgun (WGS) entry which is preliminary data.</text>
</comment>